<dbReference type="SUPFAM" id="SSF52091">
    <property type="entry name" value="SpoIIaa-like"/>
    <property type="match status" value="1"/>
</dbReference>
<dbReference type="PROSITE" id="PS50801">
    <property type="entry name" value="STAS"/>
    <property type="match status" value="1"/>
</dbReference>
<proteinExistence type="inferred from homology"/>
<dbReference type="InterPro" id="IPR003658">
    <property type="entry name" value="Anti-sigma_ant"/>
</dbReference>
<name>A0A939PEZ0_9ACTN</name>
<sequence length="133" mass="14798">MEFAVEHRKERDDLTVVKISGEIDVFTSPRLREMLLDIIENGGLHLVVDLGDVTFLDSTGLGVLVGIYHRLRARGGSMAFMGVNDRVRRVFHVTQLTKIFVLHRTLEDAIAAYETAEAAQQSGAPRPNSRPTP</sequence>
<comment type="similarity">
    <text evidence="1 2">Belongs to the anti-sigma-factor antagonist family.</text>
</comment>
<evidence type="ECO:0000259" key="3">
    <source>
        <dbReference type="PROSITE" id="PS50801"/>
    </source>
</evidence>
<dbReference type="RefSeq" id="WP_208254874.1">
    <property type="nucleotide sequence ID" value="NZ_JAGEOJ010000003.1"/>
</dbReference>
<evidence type="ECO:0000256" key="1">
    <source>
        <dbReference type="ARBA" id="ARBA00009013"/>
    </source>
</evidence>
<dbReference type="PANTHER" id="PTHR33495">
    <property type="entry name" value="ANTI-SIGMA FACTOR ANTAGONIST TM_1081-RELATED-RELATED"/>
    <property type="match status" value="1"/>
</dbReference>
<dbReference type="NCBIfam" id="TIGR00377">
    <property type="entry name" value="ant_ant_sig"/>
    <property type="match status" value="1"/>
</dbReference>
<comment type="caution">
    <text evidence="4">The sequence shown here is derived from an EMBL/GenBank/DDBJ whole genome shotgun (WGS) entry which is preliminary data.</text>
</comment>
<dbReference type="Pfam" id="PF01740">
    <property type="entry name" value="STAS"/>
    <property type="match status" value="1"/>
</dbReference>
<accession>A0A939PEZ0</accession>
<protein>
    <recommendedName>
        <fullName evidence="2">Anti-sigma factor antagonist</fullName>
    </recommendedName>
</protein>
<evidence type="ECO:0000313" key="5">
    <source>
        <dbReference type="Proteomes" id="UP000669179"/>
    </source>
</evidence>
<gene>
    <name evidence="4" type="ORF">J4573_09335</name>
</gene>
<dbReference type="PANTHER" id="PTHR33495:SF2">
    <property type="entry name" value="ANTI-SIGMA FACTOR ANTAGONIST TM_1081-RELATED"/>
    <property type="match status" value="1"/>
</dbReference>
<reference evidence="4" key="1">
    <citation type="submission" date="2021-03" db="EMBL/GenBank/DDBJ databases">
        <authorList>
            <person name="Kanchanasin P."/>
            <person name="Saeng-In P."/>
            <person name="Phongsopitanun W."/>
            <person name="Yuki M."/>
            <person name="Kudo T."/>
            <person name="Ohkuma M."/>
            <person name="Tanasupawat S."/>
        </authorList>
    </citation>
    <scope>NUCLEOTIDE SEQUENCE</scope>
    <source>
        <strain evidence="4">GKU 128</strain>
    </source>
</reference>
<keyword evidence="5" id="KW-1185">Reference proteome</keyword>
<dbReference type="InterPro" id="IPR002645">
    <property type="entry name" value="STAS_dom"/>
</dbReference>
<dbReference type="EMBL" id="JAGEOJ010000003">
    <property type="protein sequence ID" value="MBO2447286.1"/>
    <property type="molecule type" value="Genomic_DNA"/>
</dbReference>
<evidence type="ECO:0000313" key="4">
    <source>
        <dbReference type="EMBL" id="MBO2447286.1"/>
    </source>
</evidence>
<feature type="domain" description="STAS" evidence="3">
    <location>
        <begin position="4"/>
        <end position="113"/>
    </location>
</feature>
<dbReference type="Proteomes" id="UP000669179">
    <property type="component" value="Unassembled WGS sequence"/>
</dbReference>
<evidence type="ECO:0000256" key="2">
    <source>
        <dbReference type="RuleBase" id="RU003749"/>
    </source>
</evidence>
<dbReference type="InterPro" id="IPR036513">
    <property type="entry name" value="STAS_dom_sf"/>
</dbReference>
<dbReference type="AlphaFoldDB" id="A0A939PEZ0"/>
<dbReference type="Gene3D" id="3.30.750.24">
    <property type="entry name" value="STAS domain"/>
    <property type="match status" value="1"/>
</dbReference>
<dbReference type="GO" id="GO:0043856">
    <property type="term" value="F:anti-sigma factor antagonist activity"/>
    <property type="evidence" value="ECO:0007669"/>
    <property type="project" value="InterPro"/>
</dbReference>
<organism evidence="4 5">
    <name type="scientific">Actinomadura barringtoniae</name>
    <dbReference type="NCBI Taxonomy" id="1427535"/>
    <lineage>
        <taxon>Bacteria</taxon>
        <taxon>Bacillati</taxon>
        <taxon>Actinomycetota</taxon>
        <taxon>Actinomycetes</taxon>
        <taxon>Streptosporangiales</taxon>
        <taxon>Thermomonosporaceae</taxon>
        <taxon>Actinomadura</taxon>
    </lineage>
</organism>
<dbReference type="CDD" id="cd07043">
    <property type="entry name" value="STAS_anti-anti-sigma_factors"/>
    <property type="match status" value="1"/>
</dbReference>